<dbReference type="Gene3D" id="3.30.70.330">
    <property type="match status" value="2"/>
</dbReference>
<dbReference type="SMART" id="SM00715">
    <property type="entry name" value="LA"/>
    <property type="match status" value="1"/>
</dbReference>
<dbReference type="AlphaFoldDB" id="A0A8T3CLX0"/>
<dbReference type="InterPro" id="IPR045180">
    <property type="entry name" value="La_dom_prot"/>
</dbReference>
<dbReference type="Proteomes" id="UP000829720">
    <property type="component" value="Unassembled WGS sequence"/>
</dbReference>
<dbReference type="Pfam" id="PF05383">
    <property type="entry name" value="La"/>
    <property type="match status" value="1"/>
</dbReference>
<dbReference type="InterPro" id="IPR036390">
    <property type="entry name" value="WH_DNA-bd_sf"/>
</dbReference>
<dbReference type="SUPFAM" id="SSF54928">
    <property type="entry name" value="RNA-binding domain, RBD"/>
    <property type="match status" value="2"/>
</dbReference>
<dbReference type="PROSITE" id="PS50961">
    <property type="entry name" value="HTH_LA"/>
    <property type="match status" value="1"/>
</dbReference>
<dbReference type="GO" id="GO:1990904">
    <property type="term" value="C:ribonucleoprotein complex"/>
    <property type="evidence" value="ECO:0007669"/>
    <property type="project" value="UniProtKB-UniRule"/>
</dbReference>
<dbReference type="GO" id="GO:0006313">
    <property type="term" value="P:DNA transposition"/>
    <property type="evidence" value="ECO:0007669"/>
    <property type="project" value="InterPro"/>
</dbReference>
<evidence type="ECO:0000259" key="7">
    <source>
        <dbReference type="PROSITE" id="PS50961"/>
    </source>
</evidence>
<dbReference type="PROSITE" id="PS51939">
    <property type="entry name" value="XRRM"/>
    <property type="match status" value="1"/>
</dbReference>
<feature type="compositionally biased region" description="Basic and acidic residues" evidence="5">
    <location>
        <begin position="632"/>
        <end position="642"/>
    </location>
</feature>
<dbReference type="InterPro" id="IPR009057">
    <property type="entry name" value="Homeodomain-like_sf"/>
</dbReference>
<feature type="compositionally biased region" description="Acidic residues" evidence="5">
    <location>
        <begin position="654"/>
        <end position="663"/>
    </location>
</feature>
<feature type="domain" description="HTH La-type RNA-binding" evidence="7">
    <location>
        <begin position="295"/>
        <end position="387"/>
    </location>
</feature>
<dbReference type="EMBL" id="JAERUA010000021">
    <property type="protein sequence ID" value="KAI1884830.1"/>
    <property type="molecule type" value="Genomic_DNA"/>
</dbReference>
<evidence type="ECO:0000313" key="9">
    <source>
        <dbReference type="EMBL" id="KAI1884830.1"/>
    </source>
</evidence>
<dbReference type="GO" id="GO:0045727">
    <property type="term" value="P:positive regulation of translation"/>
    <property type="evidence" value="ECO:0007669"/>
    <property type="project" value="TreeGrafter"/>
</dbReference>
<dbReference type="CDD" id="cd08028">
    <property type="entry name" value="LARP_3"/>
    <property type="match status" value="1"/>
</dbReference>
<feature type="region of interest" description="Disordered" evidence="5">
    <location>
        <begin position="493"/>
        <end position="512"/>
    </location>
</feature>
<evidence type="ECO:0000259" key="8">
    <source>
        <dbReference type="PROSITE" id="PS51939"/>
    </source>
</evidence>
<dbReference type="GO" id="GO:0003677">
    <property type="term" value="F:DNA binding"/>
    <property type="evidence" value="ECO:0007669"/>
    <property type="project" value="InterPro"/>
</dbReference>
<evidence type="ECO:0000256" key="2">
    <source>
        <dbReference type="ARBA" id="ARBA00022884"/>
    </source>
</evidence>
<feature type="compositionally biased region" description="Basic residues" evidence="5">
    <location>
        <begin position="616"/>
        <end position="631"/>
    </location>
</feature>
<dbReference type="SMART" id="SM00360">
    <property type="entry name" value="RRM"/>
    <property type="match status" value="1"/>
</dbReference>
<dbReference type="SUPFAM" id="SSF46689">
    <property type="entry name" value="Homeodomain-like"/>
    <property type="match status" value="1"/>
</dbReference>
<reference evidence="9" key="1">
    <citation type="submission" date="2021-01" db="EMBL/GenBank/DDBJ databases">
        <authorList>
            <person name="Zahm M."/>
            <person name="Roques C."/>
            <person name="Cabau C."/>
            <person name="Klopp C."/>
            <person name="Donnadieu C."/>
            <person name="Jouanno E."/>
            <person name="Lampietro C."/>
            <person name="Louis A."/>
            <person name="Herpin A."/>
            <person name="Echchiki A."/>
            <person name="Berthelot C."/>
            <person name="Parey E."/>
            <person name="Roest-Crollius H."/>
            <person name="Braasch I."/>
            <person name="Postlethwait J."/>
            <person name="Bobe J."/>
            <person name="Montfort J."/>
            <person name="Bouchez O."/>
            <person name="Begum T."/>
            <person name="Mejri S."/>
            <person name="Adams A."/>
            <person name="Chen W.-J."/>
            <person name="Guiguen Y."/>
        </authorList>
    </citation>
    <scope>NUCLEOTIDE SEQUENCE</scope>
    <source>
        <tissue evidence="9">Blood</tissue>
    </source>
</reference>
<keyword evidence="3" id="KW-0539">Nucleus</keyword>
<dbReference type="InterPro" id="IPR014886">
    <property type="entry name" value="La_xRRM"/>
</dbReference>
<keyword evidence="10" id="KW-1185">Reference proteome</keyword>
<name>A0A8T3CLX0_9TELE</name>
<dbReference type="Pfam" id="PF13358">
    <property type="entry name" value="DDE_3"/>
    <property type="match status" value="1"/>
</dbReference>
<accession>A0A8T3CLX0</accession>
<dbReference type="PROSITE" id="PS50102">
    <property type="entry name" value="RRM"/>
    <property type="match status" value="1"/>
</dbReference>
<dbReference type="PRINTS" id="PR00302">
    <property type="entry name" value="LUPUSLA"/>
</dbReference>
<dbReference type="InterPro" id="IPR000504">
    <property type="entry name" value="RRM_dom"/>
</dbReference>
<keyword evidence="2 4" id="KW-0694">RNA-binding</keyword>
<dbReference type="InterPro" id="IPR036397">
    <property type="entry name" value="RNaseH_sf"/>
</dbReference>
<dbReference type="GO" id="GO:0010494">
    <property type="term" value="C:cytoplasmic stress granule"/>
    <property type="evidence" value="ECO:0007669"/>
    <property type="project" value="TreeGrafter"/>
</dbReference>
<comment type="caution">
    <text evidence="9">The sequence shown here is derived from an EMBL/GenBank/DDBJ whole genome shotgun (WGS) entry which is preliminary data.</text>
</comment>
<dbReference type="InterPro" id="IPR002344">
    <property type="entry name" value="Lupus_La"/>
</dbReference>
<feature type="domain" description="RRM" evidence="6">
    <location>
        <begin position="399"/>
        <end position="495"/>
    </location>
</feature>
<dbReference type="Gene3D" id="3.30.420.10">
    <property type="entry name" value="Ribonuclease H-like superfamily/Ribonuclease H"/>
    <property type="match status" value="1"/>
</dbReference>
<dbReference type="CDD" id="cd12541">
    <property type="entry name" value="RRM2_La"/>
    <property type="match status" value="1"/>
</dbReference>
<dbReference type="InterPro" id="IPR006630">
    <property type="entry name" value="La_HTH"/>
</dbReference>
<evidence type="ECO:0000256" key="1">
    <source>
        <dbReference type="ARBA" id="ARBA00004123"/>
    </source>
</evidence>
<feature type="domain" description="XRRM" evidence="8">
    <location>
        <begin position="516"/>
        <end position="639"/>
    </location>
</feature>
<dbReference type="Gene3D" id="1.10.10.10">
    <property type="entry name" value="Winged helix-like DNA-binding domain superfamily/Winged helix DNA-binding domain"/>
    <property type="match status" value="1"/>
</dbReference>
<dbReference type="GO" id="GO:0005634">
    <property type="term" value="C:nucleus"/>
    <property type="evidence" value="ECO:0007669"/>
    <property type="project" value="UniProtKB-SubCell"/>
</dbReference>
<dbReference type="InterPro" id="IPR038717">
    <property type="entry name" value="Tc1-like_DDE_dom"/>
</dbReference>
<evidence type="ECO:0000313" key="10">
    <source>
        <dbReference type="Proteomes" id="UP000829720"/>
    </source>
</evidence>
<proteinExistence type="predicted"/>
<evidence type="ECO:0000256" key="4">
    <source>
        <dbReference type="PROSITE-ProRule" id="PRU00332"/>
    </source>
</evidence>
<dbReference type="Pfam" id="PF08777">
    <property type="entry name" value="RRM_3"/>
    <property type="match status" value="1"/>
</dbReference>
<evidence type="ECO:0008006" key="11">
    <source>
        <dbReference type="Google" id="ProtNLM"/>
    </source>
</evidence>
<dbReference type="OrthoDB" id="439993at2759"/>
<dbReference type="GO" id="GO:0008033">
    <property type="term" value="P:tRNA processing"/>
    <property type="evidence" value="ECO:0007669"/>
    <property type="project" value="TreeGrafter"/>
</dbReference>
<dbReference type="CDD" id="cd12291">
    <property type="entry name" value="RRM1_La"/>
    <property type="match status" value="1"/>
</dbReference>
<evidence type="ECO:0000256" key="5">
    <source>
        <dbReference type="SAM" id="MobiDB-lite"/>
    </source>
</evidence>
<dbReference type="GO" id="GO:0015074">
    <property type="term" value="P:DNA integration"/>
    <property type="evidence" value="ECO:0007669"/>
    <property type="project" value="InterPro"/>
</dbReference>
<dbReference type="Pfam" id="PF00076">
    <property type="entry name" value="RRM_1"/>
    <property type="match status" value="1"/>
</dbReference>
<dbReference type="GO" id="GO:0003729">
    <property type="term" value="F:mRNA binding"/>
    <property type="evidence" value="ECO:0007669"/>
    <property type="project" value="TreeGrafter"/>
</dbReference>
<feature type="compositionally biased region" description="Basic and acidic residues" evidence="5">
    <location>
        <begin position="669"/>
        <end position="678"/>
    </location>
</feature>
<dbReference type="GO" id="GO:0005829">
    <property type="term" value="C:cytosol"/>
    <property type="evidence" value="ECO:0007669"/>
    <property type="project" value="TreeGrafter"/>
</dbReference>
<dbReference type="PANTHER" id="PTHR22792:SF166">
    <property type="entry name" value="LUPUS LA PROTEIN HOMOLOG"/>
    <property type="match status" value="1"/>
</dbReference>
<feature type="region of interest" description="Disordered" evidence="5">
    <location>
        <begin position="609"/>
        <end position="694"/>
    </location>
</feature>
<dbReference type="PANTHER" id="PTHR22792">
    <property type="entry name" value="LUPUS LA PROTEIN-RELATED"/>
    <property type="match status" value="1"/>
</dbReference>
<dbReference type="InterPro" id="IPR035979">
    <property type="entry name" value="RBD_domain_sf"/>
</dbReference>
<evidence type="ECO:0000256" key="3">
    <source>
        <dbReference type="ARBA" id="ARBA00023242"/>
    </source>
</evidence>
<gene>
    <name evidence="9" type="ORF">AGOR_G00213880</name>
</gene>
<dbReference type="SUPFAM" id="SSF46785">
    <property type="entry name" value="Winged helix' DNA-binding domain"/>
    <property type="match status" value="1"/>
</dbReference>
<dbReference type="InterPro" id="IPR036388">
    <property type="entry name" value="WH-like_DNA-bd_sf"/>
</dbReference>
<protein>
    <recommendedName>
        <fullName evidence="11">Lupus La protein</fullName>
    </recommendedName>
</protein>
<sequence length="694" mass="79374">MRRSLQPTQVAQVVQLIQDGTSMRAVARRFAVSVSVVSRAWKHNQETGQYIRRRGGGRRRATTQQQDRYLRFCAGRNRRSTDRALQNDLQQAINVHVSAQTVRNRLHEGDESKFTLSTCDRRGRVWRRRGEHSAACNILQHDRFGSGSAMVWGGIPLGGRTALHVLARGSLTAIRYRDEILRPLVRPYAGAVGPGFLLMQENARPYVAAVCQHFLQDESIDAMDWPTRSPDLNPIEHIWDIMSRSIHQRHFAPQTVQELVDALVQVWEEIPQETIHHLIRSMPRHFCLNVKMAGTQEVTSLEKKVAEQIEYYFGDHNLPRDKFLKEQLQLDDGWVALETMIKFNRLKCLTTDFNVIIDSLKKSKTGLLEISEDKTKIRRSPLKPLPEFNDEYKDALKHKSVYIKGFPTETTLDEIQEWLSGKGKIESIQMRRTLQKNFKGSIFLVLDSEESAKQFVSHPDLKSFKDNEMIVLLKDAYLTKKIEERKQVRAEAKAKAKHEKEEKQKRAEDEEMRSLDEQMGCLLRFAGDLEQTSREDFHQLFAGHGQIKWIDFVRGAKEGTILFKSNAREALDKAKAENGGDLKINGKDVKWEVLEGDVEKETLKKIIEDQQDSLNKRKGRGGRKPGGRGRGGRRDRGGRDQGKVQYQGKKTTFDSDDDGDEEQLSPKKRALEETEKGAGEPTAKQAKTENGSEK</sequence>
<comment type="subcellular location">
    <subcellularLocation>
        <location evidence="1">Nucleus</location>
    </subcellularLocation>
</comment>
<dbReference type="InterPro" id="IPR012677">
    <property type="entry name" value="Nucleotide-bd_a/b_plait_sf"/>
</dbReference>
<evidence type="ECO:0000259" key="6">
    <source>
        <dbReference type="PROSITE" id="PS50102"/>
    </source>
</evidence>
<organism evidence="9 10">
    <name type="scientific">Albula goreensis</name>
    <dbReference type="NCBI Taxonomy" id="1534307"/>
    <lineage>
        <taxon>Eukaryota</taxon>
        <taxon>Metazoa</taxon>
        <taxon>Chordata</taxon>
        <taxon>Craniata</taxon>
        <taxon>Vertebrata</taxon>
        <taxon>Euteleostomi</taxon>
        <taxon>Actinopterygii</taxon>
        <taxon>Neopterygii</taxon>
        <taxon>Teleostei</taxon>
        <taxon>Albuliformes</taxon>
        <taxon>Albulidae</taxon>
        <taxon>Albula</taxon>
    </lineage>
</organism>